<keyword evidence="2" id="KW-1185">Reference proteome</keyword>
<dbReference type="Proteomes" id="UP001240984">
    <property type="component" value="Unassembled WGS sequence"/>
</dbReference>
<gene>
    <name evidence="1" type="ORF">J2S43_002857</name>
</gene>
<name>A0ABT9MSC9_9ACTN</name>
<organism evidence="1 2">
    <name type="scientific">Catenuloplanes nepalensis</name>
    <dbReference type="NCBI Taxonomy" id="587533"/>
    <lineage>
        <taxon>Bacteria</taxon>
        <taxon>Bacillati</taxon>
        <taxon>Actinomycetota</taxon>
        <taxon>Actinomycetes</taxon>
        <taxon>Micromonosporales</taxon>
        <taxon>Micromonosporaceae</taxon>
        <taxon>Catenuloplanes</taxon>
    </lineage>
</organism>
<dbReference type="RefSeq" id="WP_306829493.1">
    <property type="nucleotide sequence ID" value="NZ_JAUSRA010000001.1"/>
</dbReference>
<dbReference type="InterPro" id="IPR036894">
    <property type="entry name" value="YbaB-like_sf"/>
</dbReference>
<sequence>MADRIDPSGLHRMLSETLNALSAPGATGAAGAAFGAAGAAGAAFGAAGAAFGDRGPGTAGDPEPVEGVGHGADGLIEVRVGPPGRVTGLDLRPEALRLGPDRLAAELTVAIDAALAGLRERLADGAPDLGALAGQLRDVQQETGRQLTAFTDSLFAAQQMLIRRADGER</sequence>
<evidence type="ECO:0000313" key="1">
    <source>
        <dbReference type="EMBL" id="MDP9794345.1"/>
    </source>
</evidence>
<evidence type="ECO:0000313" key="2">
    <source>
        <dbReference type="Proteomes" id="UP001240984"/>
    </source>
</evidence>
<protein>
    <submittedName>
        <fullName evidence="1">Uncharacterized protein</fullName>
    </submittedName>
</protein>
<reference evidence="1 2" key="1">
    <citation type="submission" date="2023-07" db="EMBL/GenBank/DDBJ databases">
        <title>Sequencing the genomes of 1000 actinobacteria strains.</title>
        <authorList>
            <person name="Klenk H.-P."/>
        </authorList>
    </citation>
    <scope>NUCLEOTIDE SEQUENCE [LARGE SCALE GENOMIC DNA]</scope>
    <source>
        <strain evidence="1 2">DSM 44710</strain>
    </source>
</reference>
<proteinExistence type="predicted"/>
<dbReference type="EMBL" id="JAUSRA010000001">
    <property type="protein sequence ID" value="MDP9794345.1"/>
    <property type="molecule type" value="Genomic_DNA"/>
</dbReference>
<accession>A0ABT9MSC9</accession>
<comment type="caution">
    <text evidence="1">The sequence shown here is derived from an EMBL/GenBank/DDBJ whole genome shotgun (WGS) entry which is preliminary data.</text>
</comment>
<dbReference type="Gene3D" id="3.30.1310.10">
    <property type="entry name" value="Nucleoid-associated protein YbaB-like domain"/>
    <property type="match status" value="1"/>
</dbReference>